<evidence type="ECO:0000256" key="4">
    <source>
        <dbReference type="ARBA" id="ARBA00022771"/>
    </source>
</evidence>
<dbReference type="Gene3D" id="3.40.50.300">
    <property type="entry name" value="P-loop containing nucleotide triphosphate hydrolases"/>
    <property type="match status" value="2"/>
</dbReference>
<accession>A0A9P7GWA5</accession>
<dbReference type="InterPro" id="IPR047187">
    <property type="entry name" value="SF1_C_Upf1"/>
</dbReference>
<dbReference type="GO" id="GO:0008270">
    <property type="term" value="F:zinc ion binding"/>
    <property type="evidence" value="ECO:0007669"/>
    <property type="project" value="UniProtKB-KW"/>
</dbReference>
<gene>
    <name evidence="12" type="ORF">KAF25_005992</name>
</gene>
<evidence type="ECO:0000313" key="13">
    <source>
        <dbReference type="Proteomes" id="UP000782241"/>
    </source>
</evidence>
<evidence type="ECO:0000256" key="7">
    <source>
        <dbReference type="ARBA" id="ARBA00022859"/>
    </source>
</evidence>
<feature type="zinc finger region" description="C3H1-type" evidence="8">
    <location>
        <begin position="23"/>
        <end position="50"/>
    </location>
</feature>
<protein>
    <recommendedName>
        <fullName evidence="14">NFX1-type zinc finger-containing protein 1</fullName>
    </recommendedName>
</protein>
<feature type="region of interest" description="Disordered" evidence="9">
    <location>
        <begin position="285"/>
        <end position="317"/>
    </location>
</feature>
<keyword evidence="7" id="KW-0391">Immunity</keyword>
<dbReference type="Gene3D" id="4.10.1000.10">
    <property type="entry name" value="Zinc finger, CCCH-type"/>
    <property type="match status" value="1"/>
</dbReference>
<dbReference type="PANTHER" id="PTHR10887:SF445">
    <property type="entry name" value="NFX1-TYPE ZINC FINGER-CONTAINING PROTEIN 1"/>
    <property type="match status" value="1"/>
</dbReference>
<name>A0A9P7GWA5_9HYPO</name>
<dbReference type="GO" id="GO:0005737">
    <property type="term" value="C:cytoplasm"/>
    <property type="evidence" value="ECO:0007669"/>
    <property type="project" value="UniProtKB-SubCell"/>
</dbReference>
<keyword evidence="5" id="KW-0347">Helicase</keyword>
<dbReference type="GO" id="GO:0004386">
    <property type="term" value="F:helicase activity"/>
    <property type="evidence" value="ECO:0007669"/>
    <property type="project" value="InterPro"/>
</dbReference>
<evidence type="ECO:0000256" key="8">
    <source>
        <dbReference type="PROSITE-ProRule" id="PRU00723"/>
    </source>
</evidence>
<comment type="caution">
    <text evidence="12">The sequence shown here is derived from an EMBL/GenBank/DDBJ whole genome shotgun (WGS) entry which is preliminary data.</text>
</comment>
<feature type="compositionally biased region" description="Polar residues" evidence="9">
    <location>
        <begin position="298"/>
        <end position="307"/>
    </location>
</feature>
<dbReference type="InterPro" id="IPR027417">
    <property type="entry name" value="P-loop_NTPase"/>
</dbReference>
<feature type="domain" description="C3H1-type" evidence="10">
    <location>
        <begin position="23"/>
        <end position="50"/>
    </location>
</feature>
<keyword evidence="6 8" id="KW-0862">Zinc</keyword>
<evidence type="ECO:0000256" key="3">
    <source>
        <dbReference type="ARBA" id="ARBA00022723"/>
    </source>
</evidence>
<evidence type="ECO:0000256" key="9">
    <source>
        <dbReference type="SAM" id="MobiDB-lite"/>
    </source>
</evidence>
<organism evidence="12 13">
    <name type="scientific">Fusarium avenaceum</name>
    <dbReference type="NCBI Taxonomy" id="40199"/>
    <lineage>
        <taxon>Eukaryota</taxon>
        <taxon>Fungi</taxon>
        <taxon>Dikarya</taxon>
        <taxon>Ascomycota</taxon>
        <taxon>Pezizomycotina</taxon>
        <taxon>Sordariomycetes</taxon>
        <taxon>Hypocreomycetidae</taxon>
        <taxon>Hypocreales</taxon>
        <taxon>Nectriaceae</taxon>
        <taxon>Fusarium</taxon>
        <taxon>Fusarium tricinctum species complex</taxon>
    </lineage>
</organism>
<evidence type="ECO:0000259" key="10">
    <source>
        <dbReference type="PROSITE" id="PS50103"/>
    </source>
</evidence>
<dbReference type="Pfam" id="PF13086">
    <property type="entry name" value="AAA_11"/>
    <property type="match status" value="1"/>
</dbReference>
<dbReference type="Pfam" id="PF13087">
    <property type="entry name" value="AAA_12"/>
    <property type="match status" value="1"/>
</dbReference>
<dbReference type="FunFam" id="3.40.50.300:FF:001660">
    <property type="entry name" value="NF-X1 finger and helicase protein, putative"/>
    <property type="match status" value="1"/>
</dbReference>
<reference evidence="12" key="1">
    <citation type="submission" date="2021-04" db="EMBL/GenBank/DDBJ databases">
        <title>Draft genome of Fusarium avenaceum strain F156N33, isolated from an atmospheric sample in Virginia.</title>
        <authorList>
            <person name="Yang S."/>
            <person name="Vinatzer B.A."/>
            <person name="Coleman J."/>
        </authorList>
    </citation>
    <scope>NUCLEOTIDE SEQUENCE</scope>
    <source>
        <strain evidence="12">F156N33</strain>
    </source>
</reference>
<dbReference type="InterPro" id="IPR041367">
    <property type="entry name" value="Znf-CCCH_4"/>
</dbReference>
<feature type="region of interest" description="Disordered" evidence="9">
    <location>
        <begin position="1"/>
        <end position="25"/>
    </location>
</feature>
<dbReference type="InterPro" id="IPR041677">
    <property type="entry name" value="DNA2/NAM7_AAA_11"/>
</dbReference>
<comment type="subcellular location">
    <subcellularLocation>
        <location evidence="1">Cytoplasm</location>
    </subcellularLocation>
</comment>
<dbReference type="InterPro" id="IPR045055">
    <property type="entry name" value="DNA2/NAM7-like"/>
</dbReference>
<dbReference type="CDD" id="cd06008">
    <property type="entry name" value="NF-X1-zinc-finger"/>
    <property type="match status" value="1"/>
</dbReference>
<dbReference type="Proteomes" id="UP000782241">
    <property type="component" value="Unassembled WGS sequence"/>
</dbReference>
<keyword evidence="4 8" id="KW-0863">Zinc-finger</keyword>
<feature type="region of interest" description="Disordered" evidence="9">
    <location>
        <begin position="1103"/>
        <end position="1124"/>
    </location>
</feature>
<dbReference type="Pfam" id="PF20173">
    <property type="entry name" value="ZnF_RZ-type"/>
    <property type="match status" value="1"/>
</dbReference>
<keyword evidence="13" id="KW-1185">Reference proteome</keyword>
<keyword evidence="3 8" id="KW-0479">Metal-binding</keyword>
<keyword evidence="5" id="KW-0547">Nucleotide-binding</keyword>
<evidence type="ECO:0000313" key="12">
    <source>
        <dbReference type="EMBL" id="KAG5657428.1"/>
    </source>
</evidence>
<dbReference type="PANTHER" id="PTHR10887">
    <property type="entry name" value="DNA2/NAM7 HELICASE FAMILY"/>
    <property type="match status" value="1"/>
</dbReference>
<dbReference type="Pfam" id="PF18044">
    <property type="entry name" value="zf-CCCH_4"/>
    <property type="match status" value="1"/>
</dbReference>
<proteinExistence type="predicted"/>
<evidence type="ECO:0000259" key="11">
    <source>
        <dbReference type="PROSITE" id="PS51981"/>
    </source>
</evidence>
<dbReference type="PROSITE" id="PS50103">
    <property type="entry name" value="ZF_C3H1"/>
    <property type="match status" value="1"/>
</dbReference>
<evidence type="ECO:0000256" key="6">
    <source>
        <dbReference type="ARBA" id="ARBA00022833"/>
    </source>
</evidence>
<dbReference type="CDD" id="cd18808">
    <property type="entry name" value="SF1_C_Upf1"/>
    <property type="match status" value="1"/>
</dbReference>
<dbReference type="EMBL" id="JAGPUO010000017">
    <property type="protein sequence ID" value="KAG5657428.1"/>
    <property type="molecule type" value="Genomic_DNA"/>
</dbReference>
<sequence>MWRGGRGSSRPPGRRNRPEDTNTRITKPCLHFQRGNCRFGDSCRFSHDNNNIASGYLARPASHAQDFEDHEEYYEWKRLLRKSPHDLTESESFRHANKLWKGALEILDGASQEKHHLVARELVEDKLNGPEWITFTSKTTDFQDSIQLRCAKELLLVITHPSIKPLSIDPFVSTMYLLLGGTNGEEGIALLSRMCKKVTENSEPAKNSPSVDLQGMSDVILKALLELLTKIQRAQVSDHIPVLVKLLEALVDAAAERSSKADSDGLKTRLEIIKRVIAGSAGRITTAKLPPGNKNRKTQPAVSSFPQVATLPGGRHDNDFSDISDISILPTQGEITSEHAEYLPSTNFLRPHVLEDPMQRYIDSTFRLVRHDTMGPINDVLRDLLASGSLKTSRLSDKNSQAQVYQSSRISHIFVADRKGLEVIVSFHPPPHIVRKSPAEQRDWWQRSPRLGEGTLLCFVVPETEDPGQRLLFLQVTSKSTQADPAKPDPGKSTLVSQRYGSSITVKLATRDQDDLALLIQLFRDNTTGVLVDFNGIIPETFTPILRNLQMIKRENHIAFQKWILPTPANNDPMPPPLYTRRPGFVFPLGCISQDGKSNINLDPHAALEDINLQELEDSTGLDHGQCLGLVGALTREYALIQGPPGTGKSYLGVQLVRTLLAVKEQTDLGPILIICYTNHALDQFLKHLLDIGIDAIIRIGGRSVAEELDGKNLRAVSKDTPKTRVEMQILGQTYSEQEAALSVAGHALGPLHQTRKGPSWDGLKQHLRADYPSIHRQLRRVDDEGFRTISKDLLKAWLGFRPRSTTDWAMEDIIALAEQSIHELPPTERWALADHWLEEVQEKHIDMLYESLEDFESKRKAIHRAHDAVDQRTLTKADVIGITTTSLAGRIEMLRSLTFKVVMCEEAAELKEADVISALKAGVEHFIQIGDHRQLRPQINNYDLSLESSSGQYWQLDRSQFERRAVGEPGLPPAPFAQLNVQRRMRPEISQLIRRVYPNLQDHPTVFNNEDVVGMRKNLFWLDHNHPEDTGGDGTRVKSHSNMWETDMATALVRHLVRQGEYKTEDIALLTPYTGQLQQLRAALAKDFEICLSDRDMSQLAREGFEDESGATEGGESPEGNRKMVEKKQLLQTIRLATVDNFQGEEAKIIIVSLVRSNPQRKVGFLRTENRINVLLSRAKNGMYLIGNSETYLNIPMWADVYNQLFRAGSVGNEIELCCPRHKNTPLTCSEPGDFALKSPEGGCILPCSRRLEPCGHQCQARCHSQTLHDAFMCQQPCPRIRKTCDHECLRLCGEKCGPCMVKVHDIELPCGHIKQTLMCYQQLDLAAAIPSPRNVALALKSKASTAPNPARTYFRVVISALDLAVNVHKRMGKSRIGHAPRSVIDLTVLATIVARRSAMSESLVVTAKRPVRFNARTLLAHHVATRHAPHECGDKGEERVDLLEFKSYAEVDLEESPIVVLGCGHFFTGETLDGLVGLDEVYTRDKVGNFSGLKDISGSLSRNVPFCPDCKRPIRQFATKRYNRLINRAVMDEICKRFLITGREILGTLEQQIQALETKLDSTRASHSFRNGVGVLPSKRYEELKKLRDVGRGLTKKMSEEHQPMKLLIDAIAKSRSKTTGDPLSITRQMEALKLSSPAPDNQIILGAHLVVIKSQEIQLQDAITLMKEWRSKTDGTMVQEWLKEQALPSMVKFLKTCEDLIRLAKDANLPRTVVAATLAFAKVSQLFAWRAQTTQGTKVSKSEEKSLEAVEERTNTGRELLKEALHQCSRVANGEDLKERVQAMIILFELQYHEVTPEELASIKSAMVSGRGGIATHSGHWYYCENNHPFAIGECGMPMEVARCPECGARIGGTNHQALEGVTRARDMERS</sequence>
<feature type="domain" description="RZ-type" evidence="11">
    <location>
        <begin position="1798"/>
        <end position="1874"/>
    </location>
</feature>
<dbReference type="SUPFAM" id="SSF90229">
    <property type="entry name" value="CCCH zinc finger"/>
    <property type="match status" value="1"/>
</dbReference>
<dbReference type="GO" id="GO:0031380">
    <property type="term" value="C:nuclear RNA-directed RNA polymerase complex"/>
    <property type="evidence" value="ECO:0007669"/>
    <property type="project" value="TreeGrafter"/>
</dbReference>
<dbReference type="InterPro" id="IPR036855">
    <property type="entry name" value="Znf_CCCH_sf"/>
</dbReference>
<evidence type="ECO:0000256" key="2">
    <source>
        <dbReference type="ARBA" id="ARBA00022490"/>
    </source>
</evidence>
<dbReference type="SMART" id="SM00356">
    <property type="entry name" value="ZnF_C3H1"/>
    <property type="match status" value="1"/>
</dbReference>
<keyword evidence="2" id="KW-0963">Cytoplasm</keyword>
<dbReference type="GO" id="GO:0002376">
    <property type="term" value="P:immune system process"/>
    <property type="evidence" value="ECO:0007669"/>
    <property type="project" value="UniProtKB-KW"/>
</dbReference>
<dbReference type="GO" id="GO:0031048">
    <property type="term" value="P:regulatory ncRNA-mediated heterochromatin formation"/>
    <property type="evidence" value="ECO:0007669"/>
    <property type="project" value="TreeGrafter"/>
</dbReference>
<keyword evidence="5" id="KW-0067">ATP-binding</keyword>
<evidence type="ECO:0000256" key="1">
    <source>
        <dbReference type="ARBA" id="ARBA00004496"/>
    </source>
</evidence>
<dbReference type="InterPro" id="IPR041679">
    <property type="entry name" value="DNA2/NAM7-like_C"/>
</dbReference>
<dbReference type="PROSITE" id="PS51981">
    <property type="entry name" value="ZF_RZ"/>
    <property type="match status" value="1"/>
</dbReference>
<dbReference type="InterPro" id="IPR046439">
    <property type="entry name" value="ZF_RZ_dom"/>
</dbReference>
<keyword evidence="5" id="KW-0378">Hydrolase</keyword>
<evidence type="ECO:0000256" key="5">
    <source>
        <dbReference type="ARBA" id="ARBA00022806"/>
    </source>
</evidence>
<evidence type="ECO:0008006" key="14">
    <source>
        <dbReference type="Google" id="ProtNLM"/>
    </source>
</evidence>
<dbReference type="SUPFAM" id="SSF52540">
    <property type="entry name" value="P-loop containing nucleoside triphosphate hydrolases"/>
    <property type="match status" value="1"/>
</dbReference>
<dbReference type="InterPro" id="IPR000571">
    <property type="entry name" value="Znf_CCCH"/>
</dbReference>